<evidence type="ECO:0000256" key="9">
    <source>
        <dbReference type="ARBA" id="ARBA00023136"/>
    </source>
</evidence>
<evidence type="ECO:0000313" key="15">
    <source>
        <dbReference type="Proteomes" id="UP001497382"/>
    </source>
</evidence>
<reference evidence="14 15" key="1">
    <citation type="submission" date="2024-04" db="EMBL/GenBank/DDBJ databases">
        <authorList>
            <person name="Rising A."/>
            <person name="Reimegard J."/>
            <person name="Sonavane S."/>
            <person name="Akerstrom W."/>
            <person name="Nylinder S."/>
            <person name="Hedman E."/>
            <person name="Kallberg Y."/>
        </authorList>
    </citation>
    <scope>NUCLEOTIDE SEQUENCE [LARGE SCALE GENOMIC DNA]</scope>
</reference>
<comment type="subcellular location">
    <subcellularLocation>
        <location evidence="1">Membrane</location>
        <topology evidence="1">Multi-pass membrane protein</topology>
    </subcellularLocation>
</comment>
<evidence type="ECO:0000256" key="4">
    <source>
        <dbReference type="ARBA" id="ARBA00022461"/>
    </source>
</evidence>
<dbReference type="Gene3D" id="1.10.287.770">
    <property type="entry name" value="YojJ-like"/>
    <property type="match status" value="1"/>
</dbReference>
<protein>
    <submittedName>
        <fullName evidence="14">Uncharacterized protein</fullName>
    </submittedName>
</protein>
<evidence type="ECO:0000256" key="6">
    <source>
        <dbReference type="ARBA" id="ARBA00022989"/>
    </source>
</evidence>
<keyword evidence="11 12" id="KW-0407">Ion channel</keyword>
<feature type="transmembrane region" description="Helical" evidence="13">
    <location>
        <begin position="47"/>
        <end position="70"/>
    </location>
</feature>
<evidence type="ECO:0000256" key="13">
    <source>
        <dbReference type="SAM" id="Phobius"/>
    </source>
</evidence>
<evidence type="ECO:0000256" key="10">
    <source>
        <dbReference type="ARBA" id="ARBA00023201"/>
    </source>
</evidence>
<evidence type="ECO:0000256" key="5">
    <source>
        <dbReference type="ARBA" id="ARBA00022692"/>
    </source>
</evidence>
<proteinExistence type="inferred from homology"/>
<dbReference type="PANTHER" id="PTHR11690">
    <property type="entry name" value="AMILORIDE-SENSITIVE SODIUM CHANNEL-RELATED"/>
    <property type="match status" value="1"/>
</dbReference>
<keyword evidence="3 12" id="KW-0813">Transport</keyword>
<accession>A0AAV1ZTD1</accession>
<keyword evidence="5 12" id="KW-0812">Transmembrane</keyword>
<comment type="caution">
    <text evidence="14">The sequence shown here is derived from an EMBL/GenBank/DDBJ whole genome shotgun (WGS) entry which is preliminary data.</text>
</comment>
<keyword evidence="8 12" id="KW-0406">Ion transport</keyword>
<dbReference type="GO" id="GO:0015280">
    <property type="term" value="F:ligand-gated sodium channel activity"/>
    <property type="evidence" value="ECO:0007669"/>
    <property type="project" value="TreeGrafter"/>
</dbReference>
<keyword evidence="4 12" id="KW-0894">Sodium channel</keyword>
<dbReference type="EMBL" id="CAXIEN010000082">
    <property type="protein sequence ID" value="CAL1275091.1"/>
    <property type="molecule type" value="Genomic_DNA"/>
</dbReference>
<evidence type="ECO:0000256" key="8">
    <source>
        <dbReference type="ARBA" id="ARBA00023065"/>
    </source>
</evidence>
<keyword evidence="6 13" id="KW-1133">Transmembrane helix</keyword>
<dbReference type="GO" id="GO:0005886">
    <property type="term" value="C:plasma membrane"/>
    <property type="evidence" value="ECO:0007669"/>
    <property type="project" value="TreeGrafter"/>
</dbReference>
<evidence type="ECO:0000256" key="7">
    <source>
        <dbReference type="ARBA" id="ARBA00023053"/>
    </source>
</evidence>
<name>A0AAV1ZTD1_9ARAC</name>
<gene>
    <name evidence="14" type="ORF">LARSCL_LOCUS7880</name>
</gene>
<dbReference type="InterPro" id="IPR001873">
    <property type="entry name" value="ENaC"/>
</dbReference>
<keyword evidence="15" id="KW-1185">Reference proteome</keyword>
<comment type="similarity">
    <text evidence="2 12">Belongs to the amiloride-sensitive sodium channel (TC 1.A.6) family.</text>
</comment>
<keyword evidence="10 12" id="KW-0739">Sodium transport</keyword>
<sequence length="468" mass="54243">MAVETPEQLTRKKSVRNYASNVFKESSVSIVSSIVATGNVRRKVFRILVFFLFTAGFLYQCIKFLCYVLQYPTIVNIEMIRPKEYMAPAYTFCNYNIIKRSEFCQTFPDKCADSDEKFCQVQPKYCGGNTTTKVPVKGALNVLENPEFVLQFGHDVNNFLISSAWEKASGPFLRENLEEEIIASCYSLGERIESNLTARYIEKNRRWMFPNDKLVFDPEEHEKFFPNAKPGMLFSVHNPFESVNPFEQGTFMRPGYLYRINIQKEIEELLPYPYKTDCVNYTDVWFKANKTGPRSQEMCRHKCLRDISERCFNCTDTSLLYPKISKYCTLDFINMTMTNDCKPLLDDAFDSCGSSCKEDCVRSKFSYKVQETYLMQNMLSDNEDESRKIKVIIYYDDSEIFKIQYKPQYQEVETFSYIGGFIGIWLGISLVQVADVFESLFLIGRYFCRKGSGACSRKSKNSTGSESI</sequence>
<evidence type="ECO:0000256" key="2">
    <source>
        <dbReference type="ARBA" id="ARBA00007193"/>
    </source>
</evidence>
<keyword evidence="7" id="KW-0915">Sodium</keyword>
<dbReference type="Proteomes" id="UP001497382">
    <property type="component" value="Unassembled WGS sequence"/>
</dbReference>
<keyword evidence="9 13" id="KW-0472">Membrane</keyword>
<evidence type="ECO:0000256" key="12">
    <source>
        <dbReference type="RuleBase" id="RU000679"/>
    </source>
</evidence>
<evidence type="ECO:0000256" key="11">
    <source>
        <dbReference type="ARBA" id="ARBA00023303"/>
    </source>
</evidence>
<dbReference type="AlphaFoldDB" id="A0AAV1ZTD1"/>
<evidence type="ECO:0000256" key="3">
    <source>
        <dbReference type="ARBA" id="ARBA00022448"/>
    </source>
</evidence>
<evidence type="ECO:0000313" key="14">
    <source>
        <dbReference type="EMBL" id="CAL1275091.1"/>
    </source>
</evidence>
<dbReference type="Pfam" id="PF00858">
    <property type="entry name" value="ASC"/>
    <property type="match status" value="1"/>
</dbReference>
<evidence type="ECO:0000256" key="1">
    <source>
        <dbReference type="ARBA" id="ARBA00004141"/>
    </source>
</evidence>
<organism evidence="14 15">
    <name type="scientific">Larinioides sclopetarius</name>
    <dbReference type="NCBI Taxonomy" id="280406"/>
    <lineage>
        <taxon>Eukaryota</taxon>
        <taxon>Metazoa</taxon>
        <taxon>Ecdysozoa</taxon>
        <taxon>Arthropoda</taxon>
        <taxon>Chelicerata</taxon>
        <taxon>Arachnida</taxon>
        <taxon>Araneae</taxon>
        <taxon>Araneomorphae</taxon>
        <taxon>Entelegynae</taxon>
        <taxon>Araneoidea</taxon>
        <taxon>Araneidae</taxon>
        <taxon>Larinioides</taxon>
    </lineage>
</organism>